<evidence type="ECO:0000313" key="2">
    <source>
        <dbReference type="Proteomes" id="UP001061991"/>
    </source>
</evidence>
<name>A0ACD4CZA8_9HYPH</name>
<proteinExistence type="predicted"/>
<geneLocation type="plasmid" evidence="1 2">
    <name>p_unnamed1</name>
</geneLocation>
<keyword evidence="2" id="KW-1185">Reference proteome</keyword>
<reference evidence="1" key="1">
    <citation type="submission" date="2022-09" db="EMBL/GenBank/DDBJ databases">
        <title>Interaction between co-microsymbionts with complementary sets of symbiotic genes in legume-rhizobium systems.</title>
        <authorList>
            <person name="Safronova V."/>
            <person name="Sazanova A."/>
            <person name="Afonin A."/>
            <person name="Chirak E."/>
        </authorList>
    </citation>
    <scope>NUCLEOTIDE SEQUENCE</scope>
    <source>
        <strain evidence="1">A18/3m</strain>
    </source>
</reference>
<accession>A0ACD4CZA8</accession>
<evidence type="ECO:0000313" key="1">
    <source>
        <dbReference type="EMBL" id="UXN58956.1"/>
    </source>
</evidence>
<dbReference type="Proteomes" id="UP001061991">
    <property type="component" value="Plasmid p_unnamed1"/>
</dbReference>
<organism evidence="1 2">
    <name type="scientific">Phyllobacterium zundukense</name>
    <dbReference type="NCBI Taxonomy" id="1867719"/>
    <lineage>
        <taxon>Bacteria</taxon>
        <taxon>Pseudomonadati</taxon>
        <taxon>Pseudomonadota</taxon>
        <taxon>Alphaproteobacteria</taxon>
        <taxon>Hyphomicrobiales</taxon>
        <taxon>Phyllobacteriaceae</taxon>
        <taxon>Phyllobacterium</taxon>
    </lineage>
</organism>
<dbReference type="EMBL" id="CP104972">
    <property type="protein sequence ID" value="UXN58956.1"/>
    <property type="molecule type" value="Genomic_DNA"/>
</dbReference>
<keyword evidence="1" id="KW-0614">Plasmid</keyword>
<sequence length="746" mass="84113">MVTNYAVKAFGVYQEKGARGLFAHSLRYVAFRIETFRFPLPWFKSTPSVALQFRHAGSLNEIGAVLARTIPDNVNPSIAIPLDSVDTSVFDRVAVIIHIFYPEITAEIAKHLGNIPVPYGLFITTDSEEKKATILDLLSRVDLSPVEIEIRIVPNRGRDVAPKYIAYREVYDRYPAFLHLHSKQSLHAAGEYASWRDYLVSSLIGSPEIAASNLSLLSRVNVGVVYPEHAEFIKSVINWGYDFPIARTLLARIGINLDAYSTLEFPSGSMYWGRSAAIKQLLNLNLDYQDFPDEAGQVDGTLAHAIERSLLYFVEKSGHTWIRVSTDKRAKSKIEPTNMTSLFESLATSSQEYITLTQQTNYETIRITAAPKYEGRRRLNLMVPSIESAHIFGGIDTALKIFRQIADASKDETDFRVVVSETPVSESIPHILQGYEIQKIGSETRKQHTIVDATVRLKNHLEVTKNDVFMATAWWTALNAYRLQEAQKILFGKAPKVIYLIQDFEPGFYGWSTKYALADSTYRRDDDTFAIFNSEELENFFAKQYSHSNKRILRYEINRKIDEALRPVPREKIILFYSRPSAVRNCFEAGIDGLGLWSRRNPLKAAEWQIYCIGEPFDVRQLVDLDNAIITGKMPLSVYAELLSKASVGLSLMISPHPSYPPLEMAYAGIHTITNLYDCKDLSKRSPLLESLQVVTPESIAIALEHAVDKAEKNIGIVGSIRCPIADIESATPEFSPALIWEHVEN</sequence>
<protein>
    <submittedName>
        <fullName evidence="1">Uncharacterized protein</fullName>
    </submittedName>
</protein>
<gene>
    <name evidence="1" type="ORF">N8E88_08635</name>
</gene>